<dbReference type="Pfam" id="PF17762">
    <property type="entry name" value="HTH_ParB"/>
    <property type="match status" value="1"/>
</dbReference>
<feature type="compositionally biased region" description="Low complexity" evidence="1">
    <location>
        <begin position="244"/>
        <end position="256"/>
    </location>
</feature>
<feature type="region of interest" description="Disordered" evidence="1">
    <location>
        <begin position="311"/>
        <end position="331"/>
    </location>
</feature>
<feature type="region of interest" description="Disordered" evidence="1">
    <location>
        <begin position="229"/>
        <end position="256"/>
    </location>
</feature>
<gene>
    <name evidence="3" type="ORF">UFOVP786_34</name>
</gene>
<dbReference type="PANTHER" id="PTHR33375:SF1">
    <property type="entry name" value="CHROMOSOME-PARTITIONING PROTEIN PARB-RELATED"/>
    <property type="match status" value="1"/>
</dbReference>
<organism evidence="3">
    <name type="scientific">uncultured Caudovirales phage</name>
    <dbReference type="NCBI Taxonomy" id="2100421"/>
    <lineage>
        <taxon>Viruses</taxon>
        <taxon>Duplodnaviria</taxon>
        <taxon>Heunggongvirae</taxon>
        <taxon>Uroviricota</taxon>
        <taxon>Caudoviricetes</taxon>
        <taxon>Peduoviridae</taxon>
        <taxon>Maltschvirus</taxon>
        <taxon>Maltschvirus maltsch</taxon>
    </lineage>
</organism>
<dbReference type="PANTHER" id="PTHR33375">
    <property type="entry name" value="CHROMOSOME-PARTITIONING PROTEIN PARB-RELATED"/>
    <property type="match status" value="1"/>
</dbReference>
<proteinExistence type="predicted"/>
<dbReference type="GO" id="GO:0007059">
    <property type="term" value="P:chromosome segregation"/>
    <property type="evidence" value="ECO:0007669"/>
    <property type="project" value="TreeGrafter"/>
</dbReference>
<dbReference type="InterPro" id="IPR050336">
    <property type="entry name" value="Chromosome_partition/occlusion"/>
</dbReference>
<feature type="compositionally biased region" description="Low complexity" evidence="1">
    <location>
        <begin position="314"/>
        <end position="323"/>
    </location>
</feature>
<evidence type="ECO:0000313" key="3">
    <source>
        <dbReference type="EMBL" id="CAB4162242.1"/>
    </source>
</evidence>
<dbReference type="EMBL" id="LR796727">
    <property type="protein sequence ID" value="CAB4162242.1"/>
    <property type="molecule type" value="Genomic_DNA"/>
</dbReference>
<evidence type="ECO:0000256" key="1">
    <source>
        <dbReference type="SAM" id="MobiDB-lite"/>
    </source>
</evidence>
<evidence type="ECO:0000259" key="2">
    <source>
        <dbReference type="Pfam" id="PF17762"/>
    </source>
</evidence>
<dbReference type="SUPFAM" id="SSF109709">
    <property type="entry name" value="KorB DNA-binding domain-like"/>
    <property type="match status" value="1"/>
</dbReference>
<reference evidence="3" key="1">
    <citation type="submission" date="2020-04" db="EMBL/GenBank/DDBJ databases">
        <authorList>
            <person name="Chiriac C."/>
            <person name="Salcher M."/>
            <person name="Ghai R."/>
            <person name="Kavagutti S V."/>
        </authorList>
    </citation>
    <scope>NUCLEOTIDE SEQUENCE</scope>
</reference>
<dbReference type="Gene3D" id="1.10.10.2830">
    <property type="match status" value="1"/>
</dbReference>
<feature type="domain" description="ParB/Spo0J HTH" evidence="2">
    <location>
        <begin position="147"/>
        <end position="221"/>
    </location>
</feature>
<dbReference type="InterPro" id="IPR041468">
    <property type="entry name" value="HTH_ParB/Spo0J"/>
</dbReference>
<dbReference type="SUPFAM" id="SSF110849">
    <property type="entry name" value="ParB/Sulfiredoxin"/>
    <property type="match status" value="1"/>
</dbReference>
<accession>A0A6J5NTW0</accession>
<protein>
    <submittedName>
        <fullName evidence="3">Spo0J Stage 0 sporulation protein J (Antagonist of Soj) containing ParB-like nuclease domain</fullName>
    </submittedName>
</protein>
<dbReference type="InterPro" id="IPR036086">
    <property type="entry name" value="ParB/Sulfiredoxin_sf"/>
</dbReference>
<sequence length="331" mass="35110">MAVTLPAHEYNTEFEDGSASAIVKSGAVKESRGTANLLMVSPDQIHIAEGFNVRILGTPEYQAEIEALAASIETEGFYRHKPITCAVTKMEGGGQGLTLTDGHRRMAAVALLRETGRSVPEAIPVLLEPAGTSMIDRIVAMTKTGKELSPIELATACRRLQGLGVEDKEIATRLGISTRYLANMYVLLSAPRKILGMVAAGKVSATTAIEELRAKGKGATESLASAVETAEKKGKTKATRKDVAPAPGGAPTPAGWTTETLKFKAKRGDSVDLDIIKGFRSVSGGNWWDTTGEENVVEITEDISITIAVKRRAAPVTPDVDPPAADEDDEL</sequence>
<dbReference type="Gene3D" id="3.90.1530.10">
    <property type="entry name" value="Conserved hypothetical protein from pyrococcus furiosus pfu- 392566-001, ParB domain"/>
    <property type="match status" value="1"/>
</dbReference>
<name>A0A6J5NTW0_9CAUD</name>
<feature type="compositionally biased region" description="Basic and acidic residues" evidence="1">
    <location>
        <begin position="229"/>
        <end position="243"/>
    </location>
</feature>